<evidence type="ECO:0000313" key="1">
    <source>
        <dbReference type="EMBL" id="KAI4349690.1"/>
    </source>
</evidence>
<protein>
    <submittedName>
        <fullName evidence="1">Uncharacterized protein</fullName>
    </submittedName>
</protein>
<name>A0ACB9PLN4_BAUVA</name>
<organism evidence="1 2">
    <name type="scientific">Bauhinia variegata</name>
    <name type="common">Purple orchid tree</name>
    <name type="synonym">Phanera variegata</name>
    <dbReference type="NCBI Taxonomy" id="167791"/>
    <lineage>
        <taxon>Eukaryota</taxon>
        <taxon>Viridiplantae</taxon>
        <taxon>Streptophyta</taxon>
        <taxon>Embryophyta</taxon>
        <taxon>Tracheophyta</taxon>
        <taxon>Spermatophyta</taxon>
        <taxon>Magnoliopsida</taxon>
        <taxon>eudicotyledons</taxon>
        <taxon>Gunneridae</taxon>
        <taxon>Pentapetalae</taxon>
        <taxon>rosids</taxon>
        <taxon>fabids</taxon>
        <taxon>Fabales</taxon>
        <taxon>Fabaceae</taxon>
        <taxon>Cercidoideae</taxon>
        <taxon>Cercideae</taxon>
        <taxon>Bauhiniinae</taxon>
        <taxon>Bauhinia</taxon>
    </lineage>
</organism>
<proteinExistence type="predicted"/>
<keyword evidence="2" id="KW-1185">Reference proteome</keyword>
<dbReference type="EMBL" id="CM039429">
    <property type="protein sequence ID" value="KAI4349690.1"/>
    <property type="molecule type" value="Genomic_DNA"/>
</dbReference>
<gene>
    <name evidence="1" type="ORF">L6164_010252</name>
</gene>
<evidence type="ECO:0000313" key="2">
    <source>
        <dbReference type="Proteomes" id="UP000828941"/>
    </source>
</evidence>
<accession>A0ACB9PLN4</accession>
<reference evidence="1 2" key="1">
    <citation type="journal article" date="2022" name="DNA Res.">
        <title>Chromosomal-level genome assembly of the orchid tree Bauhinia variegata (Leguminosae; Cercidoideae) supports the allotetraploid origin hypothesis of Bauhinia.</title>
        <authorList>
            <person name="Zhong Y."/>
            <person name="Chen Y."/>
            <person name="Zheng D."/>
            <person name="Pang J."/>
            <person name="Liu Y."/>
            <person name="Luo S."/>
            <person name="Meng S."/>
            <person name="Qian L."/>
            <person name="Wei D."/>
            <person name="Dai S."/>
            <person name="Zhou R."/>
        </authorList>
    </citation>
    <scope>NUCLEOTIDE SEQUENCE [LARGE SCALE GENOMIC DNA]</scope>
    <source>
        <strain evidence="1">BV-YZ2020</strain>
    </source>
</reference>
<comment type="caution">
    <text evidence="1">The sequence shown here is derived from an EMBL/GenBank/DDBJ whole genome shotgun (WGS) entry which is preliminary data.</text>
</comment>
<sequence>MALSSKSAFQRHKHWLQHAKTRSARHKIMKFLREQAALSAADITKEVVNNFIVVNLKICQTVQRVSNLCGRKYL</sequence>
<dbReference type="Proteomes" id="UP000828941">
    <property type="component" value="Chromosome 4"/>
</dbReference>